<organism evidence="3 4">
    <name type="scientific">Methanococcus maripaludis</name>
    <name type="common">Methanococcus deltae</name>
    <dbReference type="NCBI Taxonomy" id="39152"/>
    <lineage>
        <taxon>Archaea</taxon>
        <taxon>Methanobacteriati</taxon>
        <taxon>Methanobacteriota</taxon>
        <taxon>Methanomada group</taxon>
        <taxon>Methanococci</taxon>
        <taxon>Methanococcales</taxon>
        <taxon>Methanococcaceae</taxon>
        <taxon>Methanococcus</taxon>
    </lineage>
</organism>
<dbReference type="CDD" id="cd00093">
    <property type="entry name" value="HTH_XRE"/>
    <property type="match status" value="1"/>
</dbReference>
<gene>
    <name evidence="3" type="ORF">HNP94_001467</name>
</gene>
<evidence type="ECO:0000313" key="3">
    <source>
        <dbReference type="EMBL" id="MBA2864445.1"/>
    </source>
</evidence>
<dbReference type="RefSeq" id="WP_181505202.1">
    <property type="nucleotide sequence ID" value="NZ_JACDUO010000002.1"/>
</dbReference>
<dbReference type="PROSITE" id="PS50943">
    <property type="entry name" value="HTH_CROC1"/>
    <property type="match status" value="1"/>
</dbReference>
<dbReference type="GO" id="GO:0003677">
    <property type="term" value="F:DNA binding"/>
    <property type="evidence" value="ECO:0007669"/>
    <property type="project" value="UniProtKB-KW"/>
</dbReference>
<evidence type="ECO:0000256" key="1">
    <source>
        <dbReference type="ARBA" id="ARBA00023125"/>
    </source>
</evidence>
<dbReference type="Proteomes" id="UP000567099">
    <property type="component" value="Unassembled WGS sequence"/>
</dbReference>
<protein>
    <submittedName>
        <fullName evidence="3">Putative transcriptional regulator</fullName>
    </submittedName>
</protein>
<accession>A0A7J9PMK7</accession>
<sequence length="66" mass="7657">MKNNIKALRKKQKLTQKKLAEKTGISHQSIWKVEKGLTIPNLTIAFKLSKFFKLPIEQIFEDDSDV</sequence>
<dbReference type="SUPFAM" id="SSF47413">
    <property type="entry name" value="lambda repressor-like DNA-binding domains"/>
    <property type="match status" value="1"/>
</dbReference>
<dbReference type="PANTHER" id="PTHR46558">
    <property type="entry name" value="TRACRIPTIONAL REGULATORY PROTEIN-RELATED-RELATED"/>
    <property type="match status" value="1"/>
</dbReference>
<reference evidence="3 4" key="1">
    <citation type="submission" date="2020-07" db="EMBL/GenBank/DDBJ databases">
        <title>Genomic Encyclopedia of Type Strains, Phase IV (KMG-V): Genome sequencing to study the core and pangenomes of soil and plant-associated prokaryotes.</title>
        <authorList>
            <person name="Whitman W."/>
        </authorList>
    </citation>
    <scope>NUCLEOTIDE SEQUENCE [LARGE SCALE GENOMIC DNA]</scope>
    <source>
        <strain evidence="3 4">C13</strain>
    </source>
</reference>
<dbReference type="EMBL" id="JACDUO010000002">
    <property type="protein sequence ID" value="MBA2864445.1"/>
    <property type="molecule type" value="Genomic_DNA"/>
</dbReference>
<evidence type="ECO:0000313" key="4">
    <source>
        <dbReference type="Proteomes" id="UP000567099"/>
    </source>
</evidence>
<dbReference type="PANTHER" id="PTHR46558:SF4">
    <property type="entry name" value="DNA-BIDING PHAGE PROTEIN"/>
    <property type="match status" value="1"/>
</dbReference>
<dbReference type="InterPro" id="IPR010982">
    <property type="entry name" value="Lambda_DNA-bd_dom_sf"/>
</dbReference>
<dbReference type="Pfam" id="PF01381">
    <property type="entry name" value="HTH_3"/>
    <property type="match status" value="1"/>
</dbReference>
<feature type="domain" description="HTH cro/C1-type" evidence="2">
    <location>
        <begin position="5"/>
        <end position="59"/>
    </location>
</feature>
<dbReference type="SMART" id="SM00530">
    <property type="entry name" value="HTH_XRE"/>
    <property type="match status" value="1"/>
</dbReference>
<dbReference type="InterPro" id="IPR001387">
    <property type="entry name" value="Cro/C1-type_HTH"/>
</dbReference>
<dbReference type="Gene3D" id="1.10.260.40">
    <property type="entry name" value="lambda repressor-like DNA-binding domains"/>
    <property type="match status" value="1"/>
</dbReference>
<evidence type="ECO:0000259" key="2">
    <source>
        <dbReference type="PROSITE" id="PS50943"/>
    </source>
</evidence>
<dbReference type="AlphaFoldDB" id="A0A7J9PMK7"/>
<keyword evidence="1" id="KW-0238">DNA-binding</keyword>
<comment type="caution">
    <text evidence="3">The sequence shown here is derived from an EMBL/GenBank/DDBJ whole genome shotgun (WGS) entry which is preliminary data.</text>
</comment>
<proteinExistence type="predicted"/>
<name>A0A7J9PMK7_METMI</name>